<evidence type="ECO:0000313" key="2">
    <source>
        <dbReference type="Proteomes" id="UP000660885"/>
    </source>
</evidence>
<organism evidence="1 2">
    <name type="scientific">Belnapia arida</name>
    <dbReference type="NCBI Taxonomy" id="2804533"/>
    <lineage>
        <taxon>Bacteria</taxon>
        <taxon>Pseudomonadati</taxon>
        <taxon>Pseudomonadota</taxon>
        <taxon>Alphaproteobacteria</taxon>
        <taxon>Acetobacterales</taxon>
        <taxon>Roseomonadaceae</taxon>
        <taxon>Belnapia</taxon>
    </lineage>
</organism>
<dbReference type="EMBL" id="JAETWB010000004">
    <property type="protein sequence ID" value="MBL6078888.1"/>
    <property type="molecule type" value="Genomic_DNA"/>
</dbReference>
<proteinExistence type="predicted"/>
<sequence length="309" mass="34944">MSTVHYDAHCSDEARREALYHGDIFIYSPMPATRALAELARGMIAEAFAPHDPRRVDQVLSMEECAAVLARLKPAFIHHPECKRLLPDIIKGVGADLDDTYFDVPRMRSAYPAHYLTSGIAYAFHAHRDTWYSAPPCQINWWLPVFEIEARNCLAFYPEYFDRPVGNTSEIYNYYEWNTKNRASAAQHVKQDTREQPKLTERISERDLRLLVPAGGVILFSAAQLHETVPNTSGLARYSIDFRTVSRSDAAARRGAANVDSRCTGTTMRDYLRASDLSHLPEEVVTLYDDGTAVEGRTLVFTPDLAMVR</sequence>
<dbReference type="RefSeq" id="WP_202832150.1">
    <property type="nucleotide sequence ID" value="NZ_JAETWB010000004.1"/>
</dbReference>
<accession>A0ABS1U2H2</accession>
<evidence type="ECO:0000313" key="1">
    <source>
        <dbReference type="EMBL" id="MBL6078888.1"/>
    </source>
</evidence>
<dbReference type="Gene3D" id="2.60.120.620">
    <property type="entry name" value="q2cbj1_9rhob like domain"/>
    <property type="match status" value="1"/>
</dbReference>
<gene>
    <name evidence="1" type="ORF">JMJ56_12785</name>
</gene>
<name>A0ABS1U2H2_9PROT</name>
<keyword evidence="2" id="KW-1185">Reference proteome</keyword>
<dbReference type="Proteomes" id="UP000660885">
    <property type="component" value="Unassembled WGS sequence"/>
</dbReference>
<comment type="caution">
    <text evidence="1">The sequence shown here is derived from an EMBL/GenBank/DDBJ whole genome shotgun (WGS) entry which is preliminary data.</text>
</comment>
<evidence type="ECO:0008006" key="3">
    <source>
        <dbReference type="Google" id="ProtNLM"/>
    </source>
</evidence>
<dbReference type="SUPFAM" id="SSF51197">
    <property type="entry name" value="Clavaminate synthase-like"/>
    <property type="match status" value="1"/>
</dbReference>
<reference evidence="1 2" key="1">
    <citation type="submission" date="2021-01" db="EMBL/GenBank/DDBJ databases">
        <title>Belnapia mucosa sp. nov. and Belnapia arida sp. nov., isolated from the Tabernas Desert (Almeria, Spain).</title>
        <authorList>
            <person name="Molina-Menor E."/>
            <person name="Vidal-Verdu A."/>
            <person name="Calonge A."/>
            <person name="Satari L."/>
            <person name="Pereto J."/>
            <person name="Porcar M."/>
        </authorList>
    </citation>
    <scope>NUCLEOTIDE SEQUENCE [LARGE SCALE GENOMIC DNA]</scope>
    <source>
        <strain evidence="1 2">T18</strain>
    </source>
</reference>
<protein>
    <recommendedName>
        <fullName evidence="3">Phytanoyl-CoA dioxygenase (PhyH)</fullName>
    </recommendedName>
</protein>